<dbReference type="GO" id="GO:0000977">
    <property type="term" value="F:RNA polymerase II transcription regulatory region sequence-specific DNA binding"/>
    <property type="evidence" value="ECO:0007669"/>
    <property type="project" value="TreeGrafter"/>
</dbReference>
<evidence type="ECO:0000259" key="6">
    <source>
        <dbReference type="PROSITE" id="PS50157"/>
    </source>
</evidence>
<dbReference type="EMBL" id="JABSTU010004293">
    <property type="protein sequence ID" value="KAH7964059.1"/>
    <property type="molecule type" value="Genomic_DNA"/>
</dbReference>
<evidence type="ECO:0000256" key="2">
    <source>
        <dbReference type="ARBA" id="ARBA00022737"/>
    </source>
</evidence>
<dbReference type="GO" id="GO:0008270">
    <property type="term" value="F:zinc ion binding"/>
    <property type="evidence" value="ECO:0007669"/>
    <property type="project" value="UniProtKB-KW"/>
</dbReference>
<evidence type="ECO:0000256" key="3">
    <source>
        <dbReference type="ARBA" id="ARBA00022771"/>
    </source>
</evidence>
<dbReference type="Gene3D" id="3.30.160.60">
    <property type="entry name" value="Classic Zinc Finger"/>
    <property type="match status" value="2"/>
</dbReference>
<sequence>MQHYGRHAALSPEPSACRVRLRDGRIEGARKRASALEATAIATNYAVARTVIYRSSTPGGSFMGLPRLTLTVELAKRPGVTAVHVNQRGNIIAADAATPACLPKLLNIKKLSGVPVTAREPADYRRNVGFLNGVDSYLPDSETELTTGLASTVPVLSASKDGKTVRLRLSSSQPPDWVTLYCLRLRLQHARPCSLQCRQCGRFGHANVEGESAERCFSCGQCGKRFKRSSTLSTHQLIHSDTRPYPCDFCGKRFHQKSDMKKHTYIHTAPSG</sequence>
<organism evidence="7 8">
    <name type="scientific">Rhipicephalus microplus</name>
    <name type="common">Cattle tick</name>
    <name type="synonym">Boophilus microplus</name>
    <dbReference type="NCBI Taxonomy" id="6941"/>
    <lineage>
        <taxon>Eukaryota</taxon>
        <taxon>Metazoa</taxon>
        <taxon>Ecdysozoa</taxon>
        <taxon>Arthropoda</taxon>
        <taxon>Chelicerata</taxon>
        <taxon>Arachnida</taxon>
        <taxon>Acari</taxon>
        <taxon>Parasitiformes</taxon>
        <taxon>Ixodida</taxon>
        <taxon>Ixodoidea</taxon>
        <taxon>Ixodidae</taxon>
        <taxon>Rhipicephalinae</taxon>
        <taxon>Rhipicephalus</taxon>
        <taxon>Boophilus</taxon>
    </lineage>
</organism>
<dbReference type="PANTHER" id="PTHR14196:SF12">
    <property type="entry name" value="ZINC FINGER PROTEIN 208-LIKE"/>
    <property type="match status" value="1"/>
</dbReference>
<gene>
    <name evidence="7" type="ORF">HPB51_027701</name>
</gene>
<accession>A0A9J6CZM3</accession>
<evidence type="ECO:0000256" key="5">
    <source>
        <dbReference type="PROSITE-ProRule" id="PRU00042"/>
    </source>
</evidence>
<dbReference type="FunFam" id="3.30.160.60:FF:000208">
    <property type="entry name" value="zinc finger protein Gfi-1b"/>
    <property type="match status" value="1"/>
</dbReference>
<dbReference type="GO" id="GO:0000981">
    <property type="term" value="F:DNA-binding transcription factor activity, RNA polymerase II-specific"/>
    <property type="evidence" value="ECO:0007669"/>
    <property type="project" value="TreeGrafter"/>
</dbReference>
<keyword evidence="8" id="KW-1185">Reference proteome</keyword>
<feature type="domain" description="C2H2-type" evidence="6">
    <location>
        <begin position="217"/>
        <end position="244"/>
    </location>
</feature>
<keyword evidence="2" id="KW-0677">Repeat</keyword>
<dbReference type="AlphaFoldDB" id="A0A9J6CZM3"/>
<dbReference type="GO" id="GO:0005634">
    <property type="term" value="C:nucleus"/>
    <property type="evidence" value="ECO:0007669"/>
    <property type="project" value="TreeGrafter"/>
</dbReference>
<dbReference type="VEuPathDB" id="VectorBase:LOC119161821"/>
<dbReference type="InterPro" id="IPR013087">
    <property type="entry name" value="Znf_C2H2_type"/>
</dbReference>
<keyword evidence="1" id="KW-0479">Metal-binding</keyword>
<proteinExistence type="predicted"/>
<evidence type="ECO:0000256" key="1">
    <source>
        <dbReference type="ARBA" id="ARBA00022723"/>
    </source>
</evidence>
<evidence type="ECO:0000313" key="7">
    <source>
        <dbReference type="EMBL" id="KAH7964059.1"/>
    </source>
</evidence>
<keyword evidence="4" id="KW-0862">Zinc</keyword>
<name>A0A9J6CZM3_RHIMP</name>
<protein>
    <recommendedName>
        <fullName evidence="6">C2H2-type domain-containing protein</fullName>
    </recommendedName>
</protein>
<dbReference type="InterPro" id="IPR036236">
    <property type="entry name" value="Znf_C2H2_sf"/>
</dbReference>
<dbReference type="SMART" id="SM00355">
    <property type="entry name" value="ZnF_C2H2"/>
    <property type="match status" value="2"/>
</dbReference>
<evidence type="ECO:0000313" key="8">
    <source>
        <dbReference type="Proteomes" id="UP000821866"/>
    </source>
</evidence>
<comment type="caution">
    <text evidence="7">The sequence shown here is derived from an EMBL/GenBank/DDBJ whole genome shotgun (WGS) entry which is preliminary data.</text>
</comment>
<dbReference type="Pfam" id="PF00096">
    <property type="entry name" value="zf-C2H2"/>
    <property type="match status" value="2"/>
</dbReference>
<dbReference type="Proteomes" id="UP000821866">
    <property type="component" value="Unassembled WGS sequence"/>
</dbReference>
<evidence type="ECO:0000256" key="4">
    <source>
        <dbReference type="ARBA" id="ARBA00022833"/>
    </source>
</evidence>
<dbReference type="PANTHER" id="PTHR14196">
    <property type="entry name" value="ODD-SKIPPED - RELATED"/>
    <property type="match status" value="1"/>
</dbReference>
<reference evidence="7" key="2">
    <citation type="submission" date="2021-09" db="EMBL/GenBank/DDBJ databases">
        <authorList>
            <person name="Jia N."/>
            <person name="Wang J."/>
            <person name="Shi W."/>
            <person name="Du L."/>
            <person name="Sun Y."/>
            <person name="Zhan W."/>
            <person name="Jiang J."/>
            <person name="Wang Q."/>
            <person name="Zhang B."/>
            <person name="Ji P."/>
            <person name="Sakyi L.B."/>
            <person name="Cui X."/>
            <person name="Yuan T."/>
            <person name="Jiang B."/>
            <person name="Yang W."/>
            <person name="Lam T.T.-Y."/>
            <person name="Chang Q."/>
            <person name="Ding S."/>
            <person name="Wang X."/>
            <person name="Zhu J."/>
            <person name="Ruan X."/>
            <person name="Zhao L."/>
            <person name="Wei J."/>
            <person name="Que T."/>
            <person name="Du C."/>
            <person name="Cheng J."/>
            <person name="Dai P."/>
            <person name="Han X."/>
            <person name="Huang E."/>
            <person name="Gao Y."/>
            <person name="Liu J."/>
            <person name="Shao H."/>
            <person name="Ye R."/>
            <person name="Li L."/>
            <person name="Wei W."/>
            <person name="Wang X."/>
            <person name="Wang C."/>
            <person name="Huo Q."/>
            <person name="Li W."/>
            <person name="Guo W."/>
            <person name="Chen H."/>
            <person name="Chen S."/>
            <person name="Zhou L."/>
            <person name="Zhou L."/>
            <person name="Ni X."/>
            <person name="Tian J."/>
            <person name="Zhou Y."/>
            <person name="Sheng Y."/>
            <person name="Liu T."/>
            <person name="Pan Y."/>
            <person name="Xia L."/>
            <person name="Li J."/>
            <person name="Zhao F."/>
            <person name="Cao W."/>
        </authorList>
    </citation>
    <scope>NUCLEOTIDE SEQUENCE</scope>
    <source>
        <strain evidence="7">Rmic-2018</strain>
        <tissue evidence="7">Larvae</tissue>
    </source>
</reference>
<reference evidence="7" key="1">
    <citation type="journal article" date="2020" name="Cell">
        <title>Large-Scale Comparative Analyses of Tick Genomes Elucidate Their Genetic Diversity and Vector Capacities.</title>
        <authorList>
            <consortium name="Tick Genome and Microbiome Consortium (TIGMIC)"/>
            <person name="Jia N."/>
            <person name="Wang J."/>
            <person name="Shi W."/>
            <person name="Du L."/>
            <person name="Sun Y."/>
            <person name="Zhan W."/>
            <person name="Jiang J.F."/>
            <person name="Wang Q."/>
            <person name="Zhang B."/>
            <person name="Ji P."/>
            <person name="Bell-Sakyi L."/>
            <person name="Cui X.M."/>
            <person name="Yuan T.T."/>
            <person name="Jiang B.G."/>
            <person name="Yang W.F."/>
            <person name="Lam T.T."/>
            <person name="Chang Q.C."/>
            <person name="Ding S.J."/>
            <person name="Wang X.J."/>
            <person name="Zhu J.G."/>
            <person name="Ruan X.D."/>
            <person name="Zhao L."/>
            <person name="Wei J.T."/>
            <person name="Ye R.Z."/>
            <person name="Que T.C."/>
            <person name="Du C.H."/>
            <person name="Zhou Y.H."/>
            <person name="Cheng J.X."/>
            <person name="Dai P.F."/>
            <person name="Guo W.B."/>
            <person name="Han X.H."/>
            <person name="Huang E.J."/>
            <person name="Li L.F."/>
            <person name="Wei W."/>
            <person name="Gao Y.C."/>
            <person name="Liu J.Z."/>
            <person name="Shao H.Z."/>
            <person name="Wang X."/>
            <person name="Wang C.C."/>
            <person name="Yang T.C."/>
            <person name="Huo Q.B."/>
            <person name="Li W."/>
            <person name="Chen H.Y."/>
            <person name="Chen S.E."/>
            <person name="Zhou L.G."/>
            <person name="Ni X.B."/>
            <person name="Tian J.H."/>
            <person name="Sheng Y."/>
            <person name="Liu T."/>
            <person name="Pan Y.S."/>
            <person name="Xia L.Y."/>
            <person name="Li J."/>
            <person name="Zhao F."/>
            <person name="Cao W.C."/>
        </authorList>
    </citation>
    <scope>NUCLEOTIDE SEQUENCE</scope>
    <source>
        <strain evidence="7">Rmic-2018</strain>
    </source>
</reference>
<dbReference type="PROSITE" id="PS00028">
    <property type="entry name" value="ZINC_FINGER_C2H2_1"/>
    <property type="match status" value="2"/>
</dbReference>
<dbReference type="FunFam" id="3.30.160.60:FF:000245">
    <property type="entry name" value="zinc finger protein Gfi-1"/>
    <property type="match status" value="1"/>
</dbReference>
<dbReference type="InterPro" id="IPR050717">
    <property type="entry name" value="C2H2-ZF_Transcription_Reg"/>
</dbReference>
<dbReference type="SUPFAM" id="SSF57667">
    <property type="entry name" value="beta-beta-alpha zinc fingers"/>
    <property type="match status" value="1"/>
</dbReference>
<keyword evidence="3 5" id="KW-0863">Zinc-finger</keyword>
<dbReference type="PROSITE" id="PS50157">
    <property type="entry name" value="ZINC_FINGER_C2H2_2"/>
    <property type="match status" value="2"/>
</dbReference>
<feature type="domain" description="C2H2-type" evidence="6">
    <location>
        <begin position="245"/>
        <end position="272"/>
    </location>
</feature>